<evidence type="ECO:0000256" key="3">
    <source>
        <dbReference type="ARBA" id="ARBA00022741"/>
    </source>
</evidence>
<dbReference type="PRINTS" id="PR00326">
    <property type="entry name" value="GTP1OBG"/>
</dbReference>
<proteinExistence type="inferred from homology"/>
<dbReference type="Gene3D" id="3.40.50.300">
    <property type="entry name" value="P-loop containing nucleotide triphosphate hydrolases"/>
    <property type="match status" value="1"/>
</dbReference>
<evidence type="ECO:0000256" key="1">
    <source>
        <dbReference type="ARBA" id="ARBA00022490"/>
    </source>
</evidence>
<organism evidence="9 10">
    <name type="scientific">Syntrophotalea acetylenivorans</name>
    <dbReference type="NCBI Taxonomy" id="1842532"/>
    <lineage>
        <taxon>Bacteria</taxon>
        <taxon>Pseudomonadati</taxon>
        <taxon>Thermodesulfobacteriota</taxon>
        <taxon>Desulfuromonadia</taxon>
        <taxon>Desulfuromonadales</taxon>
        <taxon>Syntrophotaleaceae</taxon>
        <taxon>Syntrophotalea</taxon>
    </lineage>
</organism>
<dbReference type="SUPFAM" id="SSF52540">
    <property type="entry name" value="P-loop containing nucleoside triphosphate hydrolases"/>
    <property type="match status" value="1"/>
</dbReference>
<dbReference type="GO" id="GO:0003924">
    <property type="term" value="F:GTPase activity"/>
    <property type="evidence" value="ECO:0007669"/>
    <property type="project" value="UniProtKB-UniRule"/>
</dbReference>
<dbReference type="PANTHER" id="PTHR10229:SF0">
    <property type="entry name" value="GTP-BINDING PROTEIN 6-RELATED"/>
    <property type="match status" value="1"/>
</dbReference>
<dbReference type="GO" id="GO:0046872">
    <property type="term" value="F:metal ion binding"/>
    <property type="evidence" value="ECO:0007669"/>
    <property type="project" value="UniProtKB-KW"/>
</dbReference>
<evidence type="ECO:0000256" key="6">
    <source>
        <dbReference type="HAMAP-Rule" id="MF_00900"/>
    </source>
</evidence>
<comment type="subcellular location">
    <subcellularLocation>
        <location evidence="6">Cytoplasm</location>
    </subcellularLocation>
    <text evidence="6">May associate with membranes.</text>
</comment>
<keyword evidence="2" id="KW-0479">Metal-binding</keyword>
<dbReference type="GO" id="GO:0043022">
    <property type="term" value="F:ribosome binding"/>
    <property type="evidence" value="ECO:0007669"/>
    <property type="project" value="TreeGrafter"/>
</dbReference>
<dbReference type="InterPro" id="IPR006073">
    <property type="entry name" value="GTP-bd"/>
</dbReference>
<feature type="coiled-coil region" evidence="7">
    <location>
        <begin position="328"/>
        <end position="355"/>
    </location>
</feature>
<dbReference type="PROSITE" id="PS51705">
    <property type="entry name" value="G_HFLX"/>
    <property type="match status" value="1"/>
</dbReference>
<evidence type="ECO:0000313" key="9">
    <source>
        <dbReference type="EMBL" id="APG28945.1"/>
    </source>
</evidence>
<dbReference type="STRING" id="1842532.A7E78_00485"/>
<sequence length="539" mass="60688">MKTSQVKALERIYRRRIPASQIVTGELARYLTEISQEIRRQVGLIIDRSGAVKYVIVGDDREIVIPDLSDFALGRSGLRGLRCVHTHLQRDPLSTDDLTDLALLRLDLMVAIEVGEQGLPGEVHYGHILPPNRSGKSVEVLKASSIYELDLDLASFLRALERELEMKMAETVDLSDTREKAILISVSQDSRRETEDSLDELEELARTADVVVLDRFVQRPRRINPKYLMGEGKAREVVISALQQGATLLIFDQDLAPSQVRSIAALTDLKVIDRSQLILDIFARRAHTRDGKVQVELAQLKYILPRLSGRGIALSRLMGGIGGRGPGETKLEIDRRRIRDRINRLERELKSLSRGRLQRRSRRAKAGVPIVSIVGYTNAGKSTLLNALTQSEVLTENLLFATLDTATRRLRFPQEREVIITDTVGFIRKLPPSLLGAFKATLEEMEDADLLLHVVDASNPRFEEQVSAVERILLDLDLDRIPRLLIFNKVDLLPADEVAALCRRFEALPISAMDRNSFEPLLEVLEKRCWPDSQRDNGS</sequence>
<gene>
    <name evidence="6" type="primary">hflX</name>
    <name evidence="9" type="ORF">A7E78_00485</name>
</gene>
<evidence type="ECO:0000256" key="5">
    <source>
        <dbReference type="ARBA" id="ARBA00023134"/>
    </source>
</evidence>
<dbReference type="InterPro" id="IPR042108">
    <property type="entry name" value="GTPase_HflX_N_sf"/>
</dbReference>
<dbReference type="Pfam" id="PF01926">
    <property type="entry name" value="MMR_HSR1"/>
    <property type="match status" value="1"/>
</dbReference>
<dbReference type="Gene3D" id="3.40.50.11060">
    <property type="entry name" value="GTPase HflX, N-terminal domain"/>
    <property type="match status" value="1"/>
</dbReference>
<dbReference type="EMBL" id="CP015519">
    <property type="protein sequence ID" value="APG28945.1"/>
    <property type="molecule type" value="Genomic_DNA"/>
</dbReference>
<feature type="domain" description="Hflx-type G" evidence="8">
    <location>
        <begin position="369"/>
        <end position="533"/>
    </location>
</feature>
<comment type="subunit">
    <text evidence="6">Monomer. Associates with the 50S ribosomal subunit.</text>
</comment>
<dbReference type="CDD" id="cd01878">
    <property type="entry name" value="HflX"/>
    <property type="match status" value="1"/>
</dbReference>
<dbReference type="InterPro" id="IPR025121">
    <property type="entry name" value="GTPase_HflX_N"/>
</dbReference>
<dbReference type="Proteomes" id="UP000182517">
    <property type="component" value="Chromosome"/>
</dbReference>
<dbReference type="PANTHER" id="PTHR10229">
    <property type="entry name" value="GTP-BINDING PROTEIN HFLX"/>
    <property type="match status" value="1"/>
</dbReference>
<dbReference type="InterPro" id="IPR016496">
    <property type="entry name" value="GTPase_HflX"/>
</dbReference>
<dbReference type="FunFam" id="3.40.50.11060:FF:000001">
    <property type="entry name" value="GTPase HflX"/>
    <property type="match status" value="1"/>
</dbReference>
<comment type="function">
    <text evidence="6">GTPase that associates with the 50S ribosomal subunit and may have a role during protein synthesis or ribosome biogenesis.</text>
</comment>
<evidence type="ECO:0000256" key="4">
    <source>
        <dbReference type="ARBA" id="ARBA00022842"/>
    </source>
</evidence>
<evidence type="ECO:0000259" key="8">
    <source>
        <dbReference type="PROSITE" id="PS51705"/>
    </source>
</evidence>
<dbReference type="Pfam" id="PF13167">
    <property type="entry name" value="GTP-bdg_N"/>
    <property type="match status" value="1"/>
</dbReference>
<dbReference type="Gene3D" id="6.10.250.2860">
    <property type="match status" value="1"/>
</dbReference>
<dbReference type="InterPro" id="IPR027417">
    <property type="entry name" value="P-loop_NTPase"/>
</dbReference>
<dbReference type="InterPro" id="IPR032305">
    <property type="entry name" value="GTP-bd_M"/>
</dbReference>
<dbReference type="Pfam" id="PF16360">
    <property type="entry name" value="GTP-bdg_M"/>
    <property type="match status" value="1"/>
</dbReference>
<keyword evidence="10" id="KW-1185">Reference proteome</keyword>
<dbReference type="NCBIfam" id="TIGR03156">
    <property type="entry name" value="GTP_HflX"/>
    <property type="match status" value="1"/>
</dbReference>
<name>A0A1L3GST1_9BACT</name>
<dbReference type="GO" id="GO:0005737">
    <property type="term" value="C:cytoplasm"/>
    <property type="evidence" value="ECO:0007669"/>
    <property type="project" value="UniProtKB-SubCell"/>
</dbReference>
<dbReference type="KEGG" id="pef:A7E78_00485"/>
<comment type="similarity">
    <text evidence="6">Belongs to the TRAFAC class OBG-HflX-like GTPase superfamily. HflX GTPase family.</text>
</comment>
<reference evidence="9 10" key="1">
    <citation type="journal article" date="2017" name="Genome Announc.">
        <title>Complete Genome Sequences of Two Acetylene-Fermenting Pelobacter acetylenicus Strains.</title>
        <authorList>
            <person name="Sutton J.M."/>
            <person name="Baesman S.M."/>
            <person name="Fierst J.L."/>
            <person name="Poret-Peterson A.T."/>
            <person name="Oremland R.S."/>
            <person name="Dunlap D.S."/>
            <person name="Akob D.M."/>
        </authorList>
    </citation>
    <scope>NUCLEOTIDE SEQUENCE [LARGE SCALE GENOMIC DNA]</scope>
    <source>
        <strain evidence="9 10">SFB93</strain>
    </source>
</reference>
<keyword evidence="5 6" id="KW-0342">GTP-binding</keyword>
<dbReference type="GO" id="GO:0005525">
    <property type="term" value="F:GTP binding"/>
    <property type="evidence" value="ECO:0007669"/>
    <property type="project" value="UniProtKB-UniRule"/>
</dbReference>
<evidence type="ECO:0000256" key="7">
    <source>
        <dbReference type="SAM" id="Coils"/>
    </source>
</evidence>
<protein>
    <recommendedName>
        <fullName evidence="6">GTPase HflX</fullName>
    </recommendedName>
    <alternativeName>
        <fullName evidence="6">GTP-binding protein HflX</fullName>
    </alternativeName>
</protein>
<keyword evidence="7" id="KW-0175">Coiled coil</keyword>
<keyword evidence="3 6" id="KW-0547">Nucleotide-binding</keyword>
<accession>A0A1L3GST1</accession>
<feature type="coiled-coil region" evidence="7">
    <location>
        <begin position="157"/>
        <end position="204"/>
    </location>
</feature>
<dbReference type="HAMAP" id="MF_00900">
    <property type="entry name" value="GTPase_HflX"/>
    <property type="match status" value="1"/>
</dbReference>
<dbReference type="AlphaFoldDB" id="A0A1L3GST1"/>
<keyword evidence="1 6" id="KW-0963">Cytoplasm</keyword>
<evidence type="ECO:0000313" key="10">
    <source>
        <dbReference type="Proteomes" id="UP000182517"/>
    </source>
</evidence>
<keyword evidence="4" id="KW-0460">Magnesium</keyword>
<evidence type="ECO:0000256" key="2">
    <source>
        <dbReference type="ARBA" id="ARBA00022723"/>
    </source>
</evidence>
<dbReference type="InterPro" id="IPR030394">
    <property type="entry name" value="G_HFLX_dom"/>
</dbReference>